<evidence type="ECO:0000256" key="1">
    <source>
        <dbReference type="SAM" id="Coils"/>
    </source>
</evidence>
<evidence type="ECO:0000256" key="2">
    <source>
        <dbReference type="SAM" id="MobiDB-lite"/>
    </source>
</evidence>
<dbReference type="InterPro" id="IPR036361">
    <property type="entry name" value="SAP_dom_sf"/>
</dbReference>
<organism evidence="4 5">
    <name type="scientific">Biomphalaria glabrata</name>
    <name type="common">Bloodfluke planorb</name>
    <name type="synonym">Freshwater snail</name>
    <dbReference type="NCBI Taxonomy" id="6526"/>
    <lineage>
        <taxon>Eukaryota</taxon>
        <taxon>Metazoa</taxon>
        <taxon>Spiralia</taxon>
        <taxon>Lophotrochozoa</taxon>
        <taxon>Mollusca</taxon>
        <taxon>Gastropoda</taxon>
        <taxon>Heterobranchia</taxon>
        <taxon>Euthyneura</taxon>
        <taxon>Panpulmonata</taxon>
        <taxon>Hygrophila</taxon>
        <taxon>Lymnaeoidea</taxon>
        <taxon>Planorbidae</taxon>
        <taxon>Biomphalaria</taxon>
    </lineage>
</organism>
<reference evidence="5" key="1">
    <citation type="submission" date="2025-08" db="UniProtKB">
        <authorList>
            <consortium name="RefSeq"/>
        </authorList>
    </citation>
    <scope>IDENTIFICATION</scope>
</reference>
<feature type="domain" description="SAP" evidence="3">
    <location>
        <begin position="7"/>
        <end position="41"/>
    </location>
</feature>
<dbReference type="Gene3D" id="1.10.720.30">
    <property type="entry name" value="SAP domain"/>
    <property type="match status" value="1"/>
</dbReference>
<dbReference type="Proteomes" id="UP001165740">
    <property type="component" value="Chromosome 1"/>
</dbReference>
<dbReference type="SUPFAM" id="SSF58113">
    <property type="entry name" value="Apolipoprotein A-I"/>
    <property type="match status" value="1"/>
</dbReference>
<keyword evidence="1" id="KW-0175">Coiled coil</keyword>
<dbReference type="PANTHER" id="PTHR45823">
    <property type="entry name" value="T-SNARE COILED-COIL HOMOLOGY DOMAIN-CONTAINING PROTEIN"/>
    <property type="match status" value="1"/>
</dbReference>
<name>A0A9W3ADJ4_BIOGL</name>
<feature type="coiled-coil region" evidence="1">
    <location>
        <begin position="78"/>
        <end position="134"/>
    </location>
</feature>
<feature type="coiled-coil region" evidence="1">
    <location>
        <begin position="255"/>
        <end position="282"/>
    </location>
</feature>
<proteinExistence type="predicted"/>
<dbReference type="SUPFAM" id="SSF68906">
    <property type="entry name" value="SAP domain"/>
    <property type="match status" value="1"/>
</dbReference>
<feature type="region of interest" description="Disordered" evidence="2">
    <location>
        <begin position="360"/>
        <end position="380"/>
    </location>
</feature>
<dbReference type="PROSITE" id="PS50800">
    <property type="entry name" value="SAP"/>
    <property type="match status" value="1"/>
</dbReference>
<keyword evidence="4" id="KW-1185">Reference proteome</keyword>
<gene>
    <name evidence="5" type="primary">LOC129926281</name>
</gene>
<protein>
    <submittedName>
        <fullName evidence="5">Uncharacterized protein LOC129926281</fullName>
    </submittedName>
</protein>
<dbReference type="PANTHER" id="PTHR45823:SF1">
    <property type="entry name" value="T-SNARE COILED-COIL HOMOLOGY DOMAIN-CONTAINING PROTEIN"/>
    <property type="match status" value="1"/>
</dbReference>
<dbReference type="RefSeq" id="XP_055885376.1">
    <property type="nucleotide sequence ID" value="XM_056029401.1"/>
</dbReference>
<sequence>MATTKTLDQLLLKELRRELRNRDLKMSGNKETLQARLREDLVKEKEDPDTYLFEVEPDLQEQMAAMQGHMAAMQGQIVSSIQEQMAAMREQMNSGQENTNYKIDKMDSGIKTELLAMNQRIHAVEERITTIEEQMNQRVYAVEKKIEEIKTQVYRDFTKMQKANVMSIVPEAFMKVKPPVFDGSVSWSVYKLQFDAAAKVNQWNSDEEKATALILSLRGKASELLQSIPNPQDYAALVKTMELRYGDEYLSELYRVKLKTRRQQSNETLRELEADIARLAHLAYPTATQDLLEIIITDAFADALRDPELKKAIRVSGKHKASEALVYALLYQAAKDESEKIYQDQRLEVKDKGRRELRKTNEALEKCRTTQIPQGQRGEG</sequence>
<evidence type="ECO:0000313" key="4">
    <source>
        <dbReference type="Proteomes" id="UP001165740"/>
    </source>
</evidence>
<dbReference type="OrthoDB" id="6118021at2759"/>
<evidence type="ECO:0000313" key="5">
    <source>
        <dbReference type="RefSeq" id="XP_055885376.1"/>
    </source>
</evidence>
<dbReference type="GeneID" id="129926281"/>
<accession>A0A9W3ADJ4</accession>
<dbReference type="OMA" id="ATRRCHH"/>
<dbReference type="AlphaFoldDB" id="A0A9W3ADJ4"/>
<evidence type="ECO:0000259" key="3">
    <source>
        <dbReference type="PROSITE" id="PS50800"/>
    </source>
</evidence>
<dbReference type="InterPro" id="IPR003034">
    <property type="entry name" value="SAP_dom"/>
</dbReference>